<accession>A0ABR7BQT8</accession>
<keyword evidence="2" id="KW-0233">DNA recombination</keyword>
<dbReference type="InterPro" id="IPR036162">
    <property type="entry name" value="Resolvase-like_N_sf"/>
</dbReference>
<evidence type="ECO:0000256" key="2">
    <source>
        <dbReference type="ARBA" id="ARBA00023172"/>
    </source>
</evidence>
<reference evidence="4 5" key="1">
    <citation type="submission" date="2020-08" db="EMBL/GenBank/DDBJ databases">
        <title>Genome public.</title>
        <authorList>
            <person name="Liu C."/>
            <person name="Sun Q."/>
        </authorList>
    </citation>
    <scope>NUCLEOTIDE SEQUENCE [LARGE SCALE GENOMIC DNA]</scope>
    <source>
        <strain evidence="4 5">NSJ-70</strain>
    </source>
</reference>
<dbReference type="Gene3D" id="3.40.50.1390">
    <property type="entry name" value="Resolvase, N-terminal catalytic domain"/>
    <property type="match status" value="1"/>
</dbReference>
<dbReference type="Proteomes" id="UP000622448">
    <property type="component" value="Unassembled WGS sequence"/>
</dbReference>
<evidence type="ECO:0000313" key="4">
    <source>
        <dbReference type="EMBL" id="MBC5583720.1"/>
    </source>
</evidence>
<dbReference type="InterPro" id="IPR006119">
    <property type="entry name" value="Resolv_N"/>
</dbReference>
<comment type="caution">
    <text evidence="4">The sequence shown here is derived from an EMBL/GenBank/DDBJ whole genome shotgun (WGS) entry which is preliminary data.</text>
</comment>
<proteinExistence type="predicted"/>
<dbReference type="PANTHER" id="PTHR30461:SF2">
    <property type="entry name" value="SERINE RECOMBINASE PINE-RELATED"/>
    <property type="match status" value="1"/>
</dbReference>
<organism evidence="4 5">
    <name type="scientific">Eggerthella hominis</name>
    <dbReference type="NCBI Taxonomy" id="2763043"/>
    <lineage>
        <taxon>Bacteria</taxon>
        <taxon>Bacillati</taxon>
        <taxon>Actinomycetota</taxon>
        <taxon>Coriobacteriia</taxon>
        <taxon>Eggerthellales</taxon>
        <taxon>Eggerthellaceae</taxon>
        <taxon>Eggerthella</taxon>
    </lineage>
</organism>
<name>A0ABR7BQT8_9ACTN</name>
<sequence>MRFFYARCSTKDQNEARQTTYAEELGIEDSCIFIDKASGKNANRPALQDMLSRLREGDEVYITELSRLGRNTRDLLELMDRFEQMKVEIHSKKEAIDTTTPAGRLVFHIFASVAEFQRQIILENAAEGRAAARAQGKPIGRPKVDQDALDMALHLYQTDAGKSVPEICSKTGIGRSTLYRFAEEKGLARASRS</sequence>
<dbReference type="EMBL" id="JACOOA010000002">
    <property type="protein sequence ID" value="MBC5583720.1"/>
    <property type="molecule type" value="Genomic_DNA"/>
</dbReference>
<evidence type="ECO:0000313" key="5">
    <source>
        <dbReference type="Proteomes" id="UP000622448"/>
    </source>
</evidence>
<gene>
    <name evidence="4" type="ORF">H8S61_05880</name>
</gene>
<protein>
    <submittedName>
        <fullName evidence="4">Recombinase family protein</fullName>
    </submittedName>
</protein>
<evidence type="ECO:0000259" key="3">
    <source>
        <dbReference type="PROSITE" id="PS51736"/>
    </source>
</evidence>
<dbReference type="PANTHER" id="PTHR30461">
    <property type="entry name" value="DNA-INVERTASE FROM LAMBDOID PROPHAGE"/>
    <property type="match status" value="1"/>
</dbReference>
<feature type="domain" description="Resolvase/invertase-type recombinase catalytic" evidence="3">
    <location>
        <begin position="1"/>
        <end position="136"/>
    </location>
</feature>
<dbReference type="Gene3D" id="1.10.10.60">
    <property type="entry name" value="Homeodomain-like"/>
    <property type="match status" value="1"/>
</dbReference>
<dbReference type="Pfam" id="PF00239">
    <property type="entry name" value="Resolvase"/>
    <property type="match status" value="1"/>
</dbReference>
<dbReference type="PROSITE" id="PS51736">
    <property type="entry name" value="RECOMBINASES_3"/>
    <property type="match status" value="1"/>
</dbReference>
<dbReference type="CDD" id="cd03768">
    <property type="entry name" value="SR_ResInv"/>
    <property type="match status" value="1"/>
</dbReference>
<keyword evidence="1" id="KW-0238">DNA-binding</keyword>
<dbReference type="RefSeq" id="WP_186938302.1">
    <property type="nucleotide sequence ID" value="NZ_JACOOA010000002.1"/>
</dbReference>
<dbReference type="InterPro" id="IPR050639">
    <property type="entry name" value="SSR_resolvase"/>
</dbReference>
<evidence type="ECO:0000256" key="1">
    <source>
        <dbReference type="ARBA" id="ARBA00023125"/>
    </source>
</evidence>
<dbReference type="SUPFAM" id="SSF53041">
    <property type="entry name" value="Resolvase-like"/>
    <property type="match status" value="1"/>
</dbReference>
<keyword evidence="5" id="KW-1185">Reference proteome</keyword>
<dbReference type="SMART" id="SM00857">
    <property type="entry name" value="Resolvase"/>
    <property type="match status" value="1"/>
</dbReference>